<dbReference type="InterPro" id="IPR050132">
    <property type="entry name" value="Gln/Glu-tRNA_Ligase"/>
</dbReference>
<dbReference type="PROSITE" id="PS00178">
    <property type="entry name" value="AA_TRNA_LIGASE_I"/>
    <property type="match status" value="1"/>
</dbReference>
<dbReference type="FunFam" id="3.90.800.10:FF:000001">
    <property type="entry name" value="Glutamine--tRNA ligase"/>
    <property type="match status" value="1"/>
</dbReference>
<gene>
    <name evidence="17" type="ORF">HMPREF1624_02619</name>
</gene>
<proteinExistence type="inferred from homology"/>
<evidence type="ECO:0000256" key="9">
    <source>
        <dbReference type="ARBA" id="ARBA00022917"/>
    </source>
</evidence>
<evidence type="ECO:0000313" key="17">
    <source>
        <dbReference type="EMBL" id="ERT01373.1"/>
    </source>
</evidence>
<dbReference type="Gene3D" id="3.40.50.620">
    <property type="entry name" value="HUPs"/>
    <property type="match status" value="1"/>
</dbReference>
<evidence type="ECO:0000259" key="14">
    <source>
        <dbReference type="Pfam" id="PF00749"/>
    </source>
</evidence>
<name>U7Q0K2_SPOS1</name>
<dbReference type="GO" id="GO:0004818">
    <property type="term" value="F:glutamate-tRNA ligase activity"/>
    <property type="evidence" value="ECO:0007669"/>
    <property type="project" value="UniProtKB-EC"/>
</dbReference>
<dbReference type="GO" id="GO:0017102">
    <property type="term" value="C:methionyl glutamyl tRNA synthetase complex"/>
    <property type="evidence" value="ECO:0007669"/>
    <property type="project" value="TreeGrafter"/>
</dbReference>
<dbReference type="InterPro" id="IPR020056">
    <property type="entry name" value="Rbsml_bL25/Gln-tRNA_synth_N"/>
</dbReference>
<dbReference type="GO" id="GO:0005524">
    <property type="term" value="F:ATP binding"/>
    <property type="evidence" value="ECO:0007669"/>
    <property type="project" value="UniProtKB-KW"/>
</dbReference>
<dbReference type="InterPro" id="IPR020061">
    <property type="entry name" value="Glu_tRNA_lig_a-bdl"/>
</dbReference>
<dbReference type="InterPro" id="IPR014729">
    <property type="entry name" value="Rossmann-like_a/b/a_fold"/>
</dbReference>
<dbReference type="STRING" id="1391915.U7Q0K2"/>
<dbReference type="InterPro" id="IPR020058">
    <property type="entry name" value="Glu/Gln-tRNA-synth_Ib_cat-dom"/>
</dbReference>
<feature type="domain" description="Glutamyl/glutaminyl-tRNA synthetase class Ib catalytic" evidence="14">
    <location>
        <begin position="121"/>
        <end position="426"/>
    </location>
</feature>
<dbReference type="Gene3D" id="1.20.1050.10">
    <property type="match status" value="1"/>
</dbReference>
<evidence type="ECO:0000259" key="16">
    <source>
        <dbReference type="Pfam" id="PF20974"/>
    </source>
</evidence>
<dbReference type="InterPro" id="IPR011035">
    <property type="entry name" value="Ribosomal_bL25/Gln-tRNA_synth"/>
</dbReference>
<evidence type="ECO:0000256" key="5">
    <source>
        <dbReference type="ARBA" id="ARBA00022553"/>
    </source>
</evidence>
<dbReference type="OrthoDB" id="10250478at2759"/>
<dbReference type="HAMAP" id="MF_02076">
    <property type="entry name" value="Glu_tRNA_synth_type2"/>
    <property type="match status" value="1"/>
</dbReference>
<keyword evidence="4" id="KW-0963">Cytoplasm</keyword>
<dbReference type="EC" id="6.1.1.17" evidence="3"/>
<evidence type="ECO:0000256" key="11">
    <source>
        <dbReference type="ARBA" id="ARBA00030865"/>
    </source>
</evidence>
<keyword evidence="6 13" id="KW-0436">Ligase</keyword>
<evidence type="ECO:0000256" key="7">
    <source>
        <dbReference type="ARBA" id="ARBA00022741"/>
    </source>
</evidence>
<protein>
    <recommendedName>
        <fullName evidence="3">glutamate--tRNA ligase</fullName>
        <ecNumber evidence="3">6.1.1.17</ecNumber>
    </recommendedName>
    <alternativeName>
        <fullName evidence="11">Glutamyl-tRNA synthetase</fullName>
    </alternativeName>
</protein>
<dbReference type="Gene3D" id="1.10.1160.10">
    <property type="entry name" value="Glutamyl-trna Synthetase, Domain 2"/>
    <property type="match status" value="1"/>
</dbReference>
<comment type="similarity">
    <text evidence="2">Belongs to the class-I aminoacyl-tRNA synthetase family. Glutamate--tRNA ligase type 2 subfamily.</text>
</comment>
<dbReference type="InterPro" id="IPR049437">
    <property type="entry name" value="tRNA-synt_1c_C2"/>
</dbReference>
<comment type="subcellular location">
    <subcellularLocation>
        <location evidence="1">Cytoplasm</location>
    </subcellularLocation>
</comment>
<reference evidence="18" key="1">
    <citation type="journal article" date="2014" name="Genome Announc.">
        <title>Genome sequence of the pathogenic fungus Sporothrix schenckii (ATCC 58251).</title>
        <authorList>
            <person name="Cuomo C.A."/>
            <person name="Rodriguez-Del Valle N."/>
            <person name="Perez-Sanchez L."/>
            <person name="Abouelleil A."/>
            <person name="Goldberg J."/>
            <person name="Young S."/>
            <person name="Zeng Q."/>
            <person name="Birren B.W."/>
        </authorList>
    </citation>
    <scope>NUCLEOTIDE SEQUENCE [LARGE SCALE GENOMIC DNA]</scope>
    <source>
        <strain evidence="18">ATCC 58251 / de Perez 2211183</strain>
    </source>
</reference>
<dbReference type="FunFam" id="3.40.50.620:FF:000037">
    <property type="entry name" value="Glutamine--tRNA ligase cytoplasmic"/>
    <property type="match status" value="1"/>
</dbReference>
<dbReference type="Gene3D" id="2.40.240.100">
    <property type="match status" value="1"/>
</dbReference>
<evidence type="ECO:0000259" key="15">
    <source>
        <dbReference type="Pfam" id="PF03950"/>
    </source>
</evidence>
<dbReference type="Gene3D" id="3.90.800.10">
    <property type="entry name" value="Glutamyl-tRNA Synthetase, Domain 3"/>
    <property type="match status" value="1"/>
</dbReference>
<dbReference type="FunFam" id="2.40.240.10:FF:000004">
    <property type="entry name" value="Glutamyl-tRNA synthetase, cytoplasmic"/>
    <property type="match status" value="1"/>
</dbReference>
<dbReference type="Pfam" id="PF20974">
    <property type="entry name" value="tRNA-synt_1c_C2"/>
    <property type="match status" value="1"/>
</dbReference>
<dbReference type="HOGENOM" id="CLU_001882_1_2_1"/>
<keyword evidence="7 13" id="KW-0547">Nucleotide-binding</keyword>
<evidence type="ECO:0000256" key="6">
    <source>
        <dbReference type="ARBA" id="ARBA00022598"/>
    </source>
</evidence>
<sequence length="638" mass="71490">MKTDDLKALPPKLAGDFRSIEPSLAALDKHLTLRSYLDGYTLSDVDSKIWVALAENRAAVSFVRRGTLVNLKRWFLFVEDRHPEIQDSVKAASAALKAKVAAASRAGGSYNMSLKDADKGVVTRFLPEPSGYLHIGHAKAALLSDYFARQYKGTLKLRLDDTNPSKEKEEFQDAIIEDLRLMGIRPDTLSYTSDYFDYLYAMALRLIQEGHAYADDTDQDTMRDQRMNGVASQHRDRPVAETLQIFTEEMKNATAVGAKHCIRAKISVDDNNKTLRDPVIYRVNVETAHHRTGTAWKMYPTYDFACPVIDSHEGITHAMRSTEYTDRNAQYQWFLTTLQLRQVHLFDFARMNFIRTFLSKRKLAKLVDTGRVWGWDDPRMPTIRGVRRRGMTIPALRDFILKQGPSRSVTTMEWGVFWAANKKEIDPVAPRHTVVSAKDAVKVTVTGADAPAAPQSVEKPLHPKNKDVGTKQVVFSSEILLDQADVKLMKVGEEITLMSWGNAIVKDIQTGADGVVTAATVELHLAGDVKKTEKKVTWLSTAGQTLLKGEAWDFDYLLTKNTLTEDDVLEDCLNPVTATEEDVLGGANMKDLKKDDIIQLERRGFYRVDKGLGDWAEGQAGEKGARIVMFLIPSGKST</sequence>
<dbReference type="GO" id="GO:0005829">
    <property type="term" value="C:cytosol"/>
    <property type="evidence" value="ECO:0007669"/>
    <property type="project" value="TreeGrafter"/>
</dbReference>
<dbReference type="Pfam" id="PF03950">
    <property type="entry name" value="tRNA-synt_1c_C"/>
    <property type="match status" value="1"/>
</dbReference>
<accession>U7Q0K2</accession>
<dbReference type="Gene3D" id="2.40.240.10">
    <property type="entry name" value="Ribosomal Protein L25, Chain P"/>
    <property type="match status" value="1"/>
</dbReference>
<keyword evidence="10 13" id="KW-0030">Aminoacyl-tRNA synthetase</keyword>
<dbReference type="Proteomes" id="UP000018087">
    <property type="component" value="Unassembled WGS sequence"/>
</dbReference>
<dbReference type="NCBIfam" id="TIGR00463">
    <property type="entry name" value="gltX_arch"/>
    <property type="match status" value="1"/>
</dbReference>
<evidence type="ECO:0000256" key="1">
    <source>
        <dbReference type="ARBA" id="ARBA00004496"/>
    </source>
</evidence>
<dbReference type="InterPro" id="IPR000924">
    <property type="entry name" value="Glu/Gln-tRNA-synth"/>
</dbReference>
<dbReference type="SUPFAM" id="SSF52374">
    <property type="entry name" value="Nucleotidylyl transferase"/>
    <property type="match status" value="1"/>
</dbReference>
<dbReference type="Pfam" id="PF00749">
    <property type="entry name" value="tRNA-synt_1c"/>
    <property type="match status" value="1"/>
</dbReference>
<feature type="domain" description="Glutamyl/glutaminyl-tRNA synthetase class Ib anti-codon binding" evidence="15">
    <location>
        <begin position="429"/>
        <end position="522"/>
    </location>
</feature>
<dbReference type="GO" id="GO:0006424">
    <property type="term" value="P:glutamyl-tRNA aminoacylation"/>
    <property type="evidence" value="ECO:0007669"/>
    <property type="project" value="InterPro"/>
</dbReference>
<keyword evidence="8 13" id="KW-0067">ATP-binding</keyword>
<evidence type="ECO:0000256" key="2">
    <source>
        <dbReference type="ARBA" id="ARBA00008927"/>
    </source>
</evidence>
<dbReference type="InterPro" id="IPR004526">
    <property type="entry name" value="Glu-tRNA-synth_arc/euk"/>
</dbReference>
<dbReference type="EMBL" id="KI440843">
    <property type="protein sequence ID" value="ERT01373.1"/>
    <property type="molecule type" value="Genomic_DNA"/>
</dbReference>
<dbReference type="PANTHER" id="PTHR43097:SF5">
    <property type="entry name" value="GLUTAMATE--TRNA LIGASE"/>
    <property type="match status" value="1"/>
</dbReference>
<evidence type="ECO:0000256" key="12">
    <source>
        <dbReference type="ARBA" id="ARBA00048351"/>
    </source>
</evidence>
<evidence type="ECO:0000256" key="13">
    <source>
        <dbReference type="RuleBase" id="RU363037"/>
    </source>
</evidence>
<dbReference type="SUPFAM" id="SSF50715">
    <property type="entry name" value="Ribosomal protein L25-like"/>
    <property type="match status" value="1"/>
</dbReference>
<evidence type="ECO:0000313" key="18">
    <source>
        <dbReference type="Proteomes" id="UP000018087"/>
    </source>
</evidence>
<keyword evidence="5" id="KW-0597">Phosphoprotein</keyword>
<dbReference type="FunFam" id="1.10.1160.10:FF:000001">
    <property type="entry name" value="Glutamine--tRNA ligase"/>
    <property type="match status" value="1"/>
</dbReference>
<dbReference type="SUPFAM" id="SSF47616">
    <property type="entry name" value="GST C-terminal domain-like"/>
    <property type="match status" value="1"/>
</dbReference>
<dbReference type="eggNOG" id="KOG1147">
    <property type="taxonomic scope" value="Eukaryota"/>
</dbReference>
<dbReference type="InterPro" id="IPR020059">
    <property type="entry name" value="Glu/Gln-tRNA-synth_Ib_codon-bd"/>
</dbReference>
<dbReference type="InterPro" id="IPR036282">
    <property type="entry name" value="Glutathione-S-Trfase_C_sf"/>
</dbReference>
<keyword evidence="18" id="KW-1185">Reference proteome</keyword>
<keyword evidence="9 13" id="KW-0648">Protein biosynthesis</keyword>
<feature type="domain" description="tRNA synthetases class I (E and Q) anti-codon binding" evidence="16">
    <location>
        <begin position="535"/>
        <end position="609"/>
    </location>
</feature>
<dbReference type="PRINTS" id="PR00987">
    <property type="entry name" value="TRNASYNTHGLU"/>
</dbReference>
<dbReference type="AlphaFoldDB" id="U7Q0K2"/>
<evidence type="ECO:0000256" key="3">
    <source>
        <dbReference type="ARBA" id="ARBA00012835"/>
    </source>
</evidence>
<dbReference type="InterPro" id="IPR001412">
    <property type="entry name" value="aa-tRNA-synth_I_CS"/>
</dbReference>
<comment type="catalytic activity">
    <reaction evidence="12">
        <text>tRNA(Glu) + L-glutamate + ATP = L-glutamyl-tRNA(Glu) + AMP + diphosphate</text>
        <dbReference type="Rhea" id="RHEA:23540"/>
        <dbReference type="Rhea" id="RHEA-COMP:9663"/>
        <dbReference type="Rhea" id="RHEA-COMP:9680"/>
        <dbReference type="ChEBI" id="CHEBI:29985"/>
        <dbReference type="ChEBI" id="CHEBI:30616"/>
        <dbReference type="ChEBI" id="CHEBI:33019"/>
        <dbReference type="ChEBI" id="CHEBI:78442"/>
        <dbReference type="ChEBI" id="CHEBI:78520"/>
        <dbReference type="ChEBI" id="CHEBI:456215"/>
        <dbReference type="EC" id="6.1.1.17"/>
    </reaction>
</comment>
<organism evidence="17 18">
    <name type="scientific">Sporothrix schenckii (strain ATCC 58251 / de Perez 2211183)</name>
    <name type="common">Rose-picker's disease fungus</name>
    <dbReference type="NCBI Taxonomy" id="1391915"/>
    <lineage>
        <taxon>Eukaryota</taxon>
        <taxon>Fungi</taxon>
        <taxon>Dikarya</taxon>
        <taxon>Ascomycota</taxon>
        <taxon>Pezizomycotina</taxon>
        <taxon>Sordariomycetes</taxon>
        <taxon>Sordariomycetidae</taxon>
        <taxon>Ophiostomatales</taxon>
        <taxon>Ophiostomataceae</taxon>
        <taxon>Sporothrix</taxon>
    </lineage>
</organism>
<evidence type="ECO:0000256" key="8">
    <source>
        <dbReference type="ARBA" id="ARBA00022840"/>
    </source>
</evidence>
<evidence type="ECO:0000256" key="4">
    <source>
        <dbReference type="ARBA" id="ARBA00022490"/>
    </source>
</evidence>
<evidence type="ECO:0000256" key="10">
    <source>
        <dbReference type="ARBA" id="ARBA00023146"/>
    </source>
</evidence>
<dbReference type="PANTHER" id="PTHR43097">
    <property type="entry name" value="GLUTAMINE-TRNA LIGASE"/>
    <property type="match status" value="1"/>
</dbReference>